<sequence length="136" mass="16135">DENDPNNVVNAWNKDGTKKATPPNRTETFNFTDNEGNIKITLKRDYIDGRYVGDSNEDYRQVSDFYIIHWNINADINDFPNEYEDVDDPGFLDEFLCLVEDKYNLSVQDPIWRINNTGFFGEKSERFYKDGKWRWS</sequence>
<reference evidence="2" key="1">
    <citation type="submission" date="2018-05" db="EMBL/GenBank/DDBJ databases">
        <authorList>
            <person name="Lanie J.A."/>
            <person name="Ng W.-L."/>
            <person name="Kazmierczak K.M."/>
            <person name="Andrzejewski T.M."/>
            <person name="Davidsen T.M."/>
            <person name="Wayne K.J."/>
            <person name="Tettelin H."/>
            <person name="Glass J.I."/>
            <person name="Rusch D."/>
            <person name="Podicherti R."/>
            <person name="Tsui H.-C.T."/>
            <person name="Winkler M.E."/>
        </authorList>
    </citation>
    <scope>NUCLEOTIDE SEQUENCE</scope>
</reference>
<evidence type="ECO:0000313" key="2">
    <source>
        <dbReference type="EMBL" id="SVE48518.1"/>
    </source>
</evidence>
<feature type="region of interest" description="Disordered" evidence="1">
    <location>
        <begin position="1"/>
        <end position="31"/>
    </location>
</feature>
<dbReference type="AlphaFoldDB" id="A0A383DXF4"/>
<feature type="compositionally biased region" description="Polar residues" evidence="1">
    <location>
        <begin position="1"/>
        <end position="10"/>
    </location>
</feature>
<dbReference type="EMBL" id="UINC01220549">
    <property type="protein sequence ID" value="SVE48518.1"/>
    <property type="molecule type" value="Genomic_DNA"/>
</dbReference>
<protein>
    <submittedName>
        <fullName evidence="2">Uncharacterized protein</fullName>
    </submittedName>
</protein>
<feature type="non-terminal residue" evidence="2">
    <location>
        <position position="1"/>
    </location>
</feature>
<accession>A0A383DXF4</accession>
<evidence type="ECO:0000256" key="1">
    <source>
        <dbReference type="SAM" id="MobiDB-lite"/>
    </source>
</evidence>
<proteinExistence type="predicted"/>
<organism evidence="2">
    <name type="scientific">marine metagenome</name>
    <dbReference type="NCBI Taxonomy" id="408172"/>
    <lineage>
        <taxon>unclassified sequences</taxon>
        <taxon>metagenomes</taxon>
        <taxon>ecological metagenomes</taxon>
    </lineage>
</organism>
<gene>
    <name evidence="2" type="ORF">METZ01_LOCUS501372</name>
</gene>
<name>A0A383DXF4_9ZZZZ</name>